<protein>
    <submittedName>
        <fullName evidence="2">Uncharacterized protein</fullName>
    </submittedName>
</protein>
<accession>A0A3D8T356</accession>
<dbReference type="Proteomes" id="UP000256690">
    <property type="component" value="Unassembled WGS sequence"/>
</dbReference>
<dbReference type="GeneID" id="38110573"/>
<gene>
    <name evidence="2" type="ORF">DSM5745_00203</name>
</gene>
<feature type="region of interest" description="Disordered" evidence="1">
    <location>
        <begin position="122"/>
        <end position="166"/>
    </location>
</feature>
<evidence type="ECO:0000313" key="3">
    <source>
        <dbReference type="Proteomes" id="UP000256690"/>
    </source>
</evidence>
<dbReference type="AlphaFoldDB" id="A0A3D8T356"/>
<name>A0A3D8T356_9EURO</name>
<evidence type="ECO:0000256" key="1">
    <source>
        <dbReference type="SAM" id="MobiDB-lite"/>
    </source>
</evidence>
<comment type="caution">
    <text evidence="2">The sequence shown here is derived from an EMBL/GenBank/DDBJ whole genome shotgun (WGS) entry which is preliminary data.</text>
</comment>
<feature type="region of interest" description="Disordered" evidence="1">
    <location>
        <begin position="1"/>
        <end position="64"/>
    </location>
</feature>
<sequence>MQQIYRKREPAHRLDGTLAQQPLQPQRIRRAREEQHGPNSLPHPLRIKPRRPLRPMPRGQDAQEPVSRWIGGVIHVLRRRKTKEIHARSEANDQQSASRTHADTSALRRNQLPLRLDFSEKQAGHEAQQVPVRIPAHIQHEGNETNEPRGRRPGRLNENSEHGKAGPAELVRHGPQLLVDALVILQGDAVQPVHEELSRVAHMPPWRNTRLDLMRHFGPEAVGVAVEVVHEMGWDGKEQDGQEEA</sequence>
<feature type="region of interest" description="Disordered" evidence="1">
    <location>
        <begin position="84"/>
        <end position="109"/>
    </location>
</feature>
<organism evidence="2 3">
    <name type="scientific">Aspergillus mulundensis</name>
    <dbReference type="NCBI Taxonomy" id="1810919"/>
    <lineage>
        <taxon>Eukaryota</taxon>
        <taxon>Fungi</taxon>
        <taxon>Dikarya</taxon>
        <taxon>Ascomycota</taxon>
        <taxon>Pezizomycotina</taxon>
        <taxon>Eurotiomycetes</taxon>
        <taxon>Eurotiomycetidae</taxon>
        <taxon>Eurotiales</taxon>
        <taxon>Aspergillaceae</taxon>
        <taxon>Aspergillus</taxon>
        <taxon>Aspergillus subgen. Nidulantes</taxon>
    </lineage>
</organism>
<proteinExistence type="predicted"/>
<dbReference type="RefSeq" id="XP_026608064.1">
    <property type="nucleotide sequence ID" value="XM_026742219.1"/>
</dbReference>
<feature type="compositionally biased region" description="Basic and acidic residues" evidence="1">
    <location>
        <begin position="138"/>
        <end position="150"/>
    </location>
</feature>
<reference evidence="2 3" key="1">
    <citation type="journal article" date="2018" name="IMA Fungus">
        <title>IMA Genome-F 9: Draft genome sequence of Annulohypoxylon stygium, Aspergillus mulundensis, Berkeleyomyces basicola (syn. Thielaviopsis basicola), Ceratocystis smalleyi, two Cercospora beticola strains, Coleophoma cylindrospora, Fusarium fracticaudum, Phialophora cf. hyalina, and Morchella septimelata.</title>
        <authorList>
            <person name="Wingfield B.D."/>
            <person name="Bills G.F."/>
            <person name="Dong Y."/>
            <person name="Huang W."/>
            <person name="Nel W.J."/>
            <person name="Swalarsk-Parry B.S."/>
            <person name="Vaghefi N."/>
            <person name="Wilken P.M."/>
            <person name="An Z."/>
            <person name="de Beer Z.W."/>
            <person name="De Vos L."/>
            <person name="Chen L."/>
            <person name="Duong T.A."/>
            <person name="Gao Y."/>
            <person name="Hammerbacher A."/>
            <person name="Kikkert J.R."/>
            <person name="Li Y."/>
            <person name="Li H."/>
            <person name="Li K."/>
            <person name="Li Q."/>
            <person name="Liu X."/>
            <person name="Ma X."/>
            <person name="Naidoo K."/>
            <person name="Pethybridge S.J."/>
            <person name="Sun J."/>
            <person name="Steenkamp E.T."/>
            <person name="van der Nest M.A."/>
            <person name="van Wyk S."/>
            <person name="Wingfield M.J."/>
            <person name="Xiong C."/>
            <person name="Yue Q."/>
            <person name="Zhang X."/>
        </authorList>
    </citation>
    <scope>NUCLEOTIDE SEQUENCE [LARGE SCALE GENOMIC DNA]</scope>
    <source>
        <strain evidence="2 3">DSM 5745</strain>
    </source>
</reference>
<feature type="compositionally biased region" description="Basic and acidic residues" evidence="1">
    <location>
        <begin position="1"/>
        <end position="15"/>
    </location>
</feature>
<keyword evidence="3" id="KW-1185">Reference proteome</keyword>
<evidence type="ECO:0000313" key="2">
    <source>
        <dbReference type="EMBL" id="RDW92881.1"/>
    </source>
</evidence>
<dbReference type="EMBL" id="PVWQ01000001">
    <property type="protein sequence ID" value="RDW92881.1"/>
    <property type="molecule type" value="Genomic_DNA"/>
</dbReference>